<dbReference type="AlphaFoldDB" id="A0A8D9CQI3"/>
<feature type="region of interest" description="Disordered" evidence="1">
    <location>
        <begin position="34"/>
        <end position="59"/>
    </location>
</feature>
<accession>A0A8D9CQI3</accession>
<protein>
    <submittedName>
        <fullName evidence="2">Uncharacterized protein</fullName>
    </submittedName>
</protein>
<evidence type="ECO:0000313" key="3">
    <source>
        <dbReference type="Proteomes" id="UP000694005"/>
    </source>
</evidence>
<organism evidence="2 3">
    <name type="scientific">Brassica campestris</name>
    <name type="common">Field mustard</name>
    <dbReference type="NCBI Taxonomy" id="3711"/>
    <lineage>
        <taxon>Eukaryota</taxon>
        <taxon>Viridiplantae</taxon>
        <taxon>Streptophyta</taxon>
        <taxon>Embryophyta</taxon>
        <taxon>Tracheophyta</taxon>
        <taxon>Spermatophyta</taxon>
        <taxon>Magnoliopsida</taxon>
        <taxon>eudicotyledons</taxon>
        <taxon>Gunneridae</taxon>
        <taxon>Pentapetalae</taxon>
        <taxon>rosids</taxon>
        <taxon>malvids</taxon>
        <taxon>Brassicales</taxon>
        <taxon>Brassicaceae</taxon>
        <taxon>Brassiceae</taxon>
        <taxon>Brassica</taxon>
    </lineage>
</organism>
<gene>
    <name evidence="2" type="ORF">BRAPAZ1V2_A09P34820.2</name>
</gene>
<proteinExistence type="predicted"/>
<dbReference type="Proteomes" id="UP000694005">
    <property type="component" value="Chromosome A09"/>
</dbReference>
<reference evidence="2 3" key="1">
    <citation type="submission" date="2021-07" db="EMBL/GenBank/DDBJ databases">
        <authorList>
            <consortium name="Genoscope - CEA"/>
            <person name="William W."/>
        </authorList>
    </citation>
    <scope>NUCLEOTIDE SEQUENCE [LARGE SCALE GENOMIC DNA]</scope>
</reference>
<evidence type="ECO:0000313" key="2">
    <source>
        <dbReference type="EMBL" id="CAG7863015.1"/>
    </source>
</evidence>
<dbReference type="EMBL" id="LS974625">
    <property type="protein sequence ID" value="CAG7863015.1"/>
    <property type="molecule type" value="Genomic_DNA"/>
</dbReference>
<feature type="non-terminal residue" evidence="2">
    <location>
        <position position="1"/>
    </location>
</feature>
<dbReference type="Gramene" id="A09p34820.2_BraZ1">
    <property type="protein sequence ID" value="A09p34820.2_BraZ1.CDS"/>
    <property type="gene ID" value="A09g34820.2_BraZ1"/>
</dbReference>
<evidence type="ECO:0000256" key="1">
    <source>
        <dbReference type="SAM" id="MobiDB-lite"/>
    </source>
</evidence>
<sequence>VVCRLRRCEKSTKPYHLEEEEVVTRFPFRISPKPGTKSVKENATKQPTFANPETVFVRK</sequence>
<name>A0A8D9CQI3_BRACM</name>